<dbReference type="AlphaFoldDB" id="A0A7Y9TJA3"/>
<keyword evidence="1" id="KW-0472">Membrane</keyword>
<reference evidence="3 4" key="1">
    <citation type="submission" date="2020-07" db="EMBL/GenBank/DDBJ databases">
        <title>Genomic Encyclopedia of Type Strains, Phase IV (KMG-V): Genome sequencing to study the core and pangenomes of soil and plant-associated prokaryotes.</title>
        <authorList>
            <person name="Whitman W."/>
        </authorList>
    </citation>
    <scope>NUCLEOTIDE SEQUENCE [LARGE SCALE GENOMIC DNA]</scope>
    <source>
        <strain evidence="3 4">X4EP2</strain>
    </source>
</reference>
<dbReference type="InterPro" id="IPR025640">
    <property type="entry name" value="GYF_2"/>
</dbReference>
<evidence type="ECO:0000313" key="3">
    <source>
        <dbReference type="EMBL" id="NYF78072.1"/>
    </source>
</evidence>
<dbReference type="Pfam" id="PF14237">
    <property type="entry name" value="GYF_2"/>
    <property type="match status" value="1"/>
</dbReference>
<protein>
    <recommendedName>
        <fullName evidence="2">GYF domain-containing protein</fullName>
    </recommendedName>
</protein>
<name>A0A7Y9TJA3_9BACT</name>
<sequence length="226" mass="25260">MTYTISRDGQEFGPYSLSDVQRYVGTGNILLTDLARAEGTTEWLPVAQVVGTIAVAPAAVPTAAYAAPTTQYPDPPNLHWALVLLIGIFTCGLFMIIWDLIQALWIKKVQPDTKALTYYLIFLGFWILNLVCSFGRIAFPMSYRLANHVAAPLAGLSLLVSLAVLVLMIVYRFVMRSSLERHFNTAEPVGLTLGPIMTFFFGDLYFQYHFNRINEIKRAAGLTRPY</sequence>
<organism evidence="3 4">
    <name type="scientific">Granulicella arctica</name>
    <dbReference type="NCBI Taxonomy" id="940613"/>
    <lineage>
        <taxon>Bacteria</taxon>
        <taxon>Pseudomonadati</taxon>
        <taxon>Acidobacteriota</taxon>
        <taxon>Terriglobia</taxon>
        <taxon>Terriglobales</taxon>
        <taxon>Acidobacteriaceae</taxon>
        <taxon>Granulicella</taxon>
    </lineage>
</organism>
<keyword evidence="4" id="KW-1185">Reference proteome</keyword>
<feature type="transmembrane region" description="Helical" evidence="1">
    <location>
        <begin position="151"/>
        <end position="174"/>
    </location>
</feature>
<comment type="caution">
    <text evidence="3">The sequence shown here is derived from an EMBL/GenBank/DDBJ whole genome shotgun (WGS) entry which is preliminary data.</text>
</comment>
<keyword evidence="1" id="KW-1133">Transmembrane helix</keyword>
<evidence type="ECO:0000259" key="2">
    <source>
        <dbReference type="Pfam" id="PF14237"/>
    </source>
</evidence>
<feature type="transmembrane region" description="Helical" evidence="1">
    <location>
        <begin position="80"/>
        <end position="106"/>
    </location>
</feature>
<gene>
    <name evidence="3" type="ORF">HDF17_000359</name>
</gene>
<accession>A0A7Y9TJA3</accession>
<evidence type="ECO:0000256" key="1">
    <source>
        <dbReference type="SAM" id="Phobius"/>
    </source>
</evidence>
<evidence type="ECO:0000313" key="4">
    <source>
        <dbReference type="Proteomes" id="UP000589520"/>
    </source>
</evidence>
<feature type="domain" description="GYF" evidence="2">
    <location>
        <begin position="5"/>
        <end position="49"/>
    </location>
</feature>
<dbReference type="Proteomes" id="UP000589520">
    <property type="component" value="Unassembled WGS sequence"/>
</dbReference>
<proteinExistence type="predicted"/>
<keyword evidence="1" id="KW-0812">Transmembrane</keyword>
<dbReference type="RefSeq" id="WP_179487194.1">
    <property type="nucleotide sequence ID" value="NZ_JACCCW010000001.1"/>
</dbReference>
<dbReference type="EMBL" id="JACCCW010000001">
    <property type="protein sequence ID" value="NYF78072.1"/>
    <property type="molecule type" value="Genomic_DNA"/>
</dbReference>
<feature type="transmembrane region" description="Helical" evidence="1">
    <location>
        <begin position="118"/>
        <end position="139"/>
    </location>
</feature>